<sequence length="239" mass="27118">MAELRTSDFQPGFVIAWLDVNMGQLNNNEASKNELASSANLSCAPANAQFDNINHLIQQSSTGLGNGAVNSLIKDVLRMFTERQQCIDFVRQSLDAKKKVFLIVSGSIGAPVVRELHQKLSGCIYVFCGDRNAHPWTDEYSQHLVVYDDELGVFANVLSDIGIYYLQKADEKSCSVEDAIRYLHWARQFFYRARRLDGVKREEYIEMVDDAIQERNNSLPNPIEFDDDTMDFTSQEAMD</sequence>
<proteinExistence type="predicted"/>
<dbReference type="Proteomes" id="UP000663828">
    <property type="component" value="Unassembled WGS sequence"/>
</dbReference>
<keyword evidence="2" id="KW-1185">Reference proteome</keyword>
<evidence type="ECO:0000313" key="1">
    <source>
        <dbReference type="EMBL" id="CAF1151332.1"/>
    </source>
</evidence>
<name>A0A814SQ70_ADIRI</name>
<dbReference type="EMBL" id="CAJNOR010001487">
    <property type="protein sequence ID" value="CAF1151332.1"/>
    <property type="molecule type" value="Genomic_DNA"/>
</dbReference>
<evidence type="ECO:0000313" key="2">
    <source>
        <dbReference type="Proteomes" id="UP000663828"/>
    </source>
</evidence>
<protein>
    <submittedName>
        <fullName evidence="1">Uncharacterized protein</fullName>
    </submittedName>
</protein>
<reference evidence="1" key="1">
    <citation type="submission" date="2021-02" db="EMBL/GenBank/DDBJ databases">
        <authorList>
            <person name="Nowell W R."/>
        </authorList>
    </citation>
    <scope>NUCLEOTIDE SEQUENCE</scope>
</reference>
<accession>A0A814SQ70</accession>
<organism evidence="1 2">
    <name type="scientific">Adineta ricciae</name>
    <name type="common">Rotifer</name>
    <dbReference type="NCBI Taxonomy" id="249248"/>
    <lineage>
        <taxon>Eukaryota</taxon>
        <taxon>Metazoa</taxon>
        <taxon>Spiralia</taxon>
        <taxon>Gnathifera</taxon>
        <taxon>Rotifera</taxon>
        <taxon>Eurotatoria</taxon>
        <taxon>Bdelloidea</taxon>
        <taxon>Adinetida</taxon>
        <taxon>Adinetidae</taxon>
        <taxon>Adineta</taxon>
    </lineage>
</organism>
<comment type="caution">
    <text evidence="1">The sequence shown here is derived from an EMBL/GenBank/DDBJ whole genome shotgun (WGS) entry which is preliminary data.</text>
</comment>
<gene>
    <name evidence="1" type="ORF">XAT740_LOCUS20967</name>
</gene>
<dbReference type="AlphaFoldDB" id="A0A814SQ70"/>